<organism evidence="12 13">
    <name type="scientific">Candidatus Thiodiazotropha lotti</name>
    <dbReference type="NCBI Taxonomy" id="2792787"/>
    <lineage>
        <taxon>Bacteria</taxon>
        <taxon>Pseudomonadati</taxon>
        <taxon>Pseudomonadota</taxon>
        <taxon>Gammaproteobacteria</taxon>
        <taxon>Chromatiales</taxon>
        <taxon>Sedimenticolaceae</taxon>
        <taxon>Candidatus Thiodiazotropha</taxon>
    </lineage>
</organism>
<feature type="transmembrane region" description="Helical" evidence="10">
    <location>
        <begin position="160"/>
        <end position="181"/>
    </location>
</feature>
<evidence type="ECO:0000256" key="9">
    <source>
        <dbReference type="ARBA" id="ARBA00023201"/>
    </source>
</evidence>
<comment type="caution">
    <text evidence="12">The sequence shown here is derived from an EMBL/GenBank/DDBJ whole genome shotgun (WGS) entry which is preliminary data.</text>
</comment>
<dbReference type="EMBL" id="JAEPDI010000003">
    <property type="protein sequence ID" value="MCG7938517.1"/>
    <property type="molecule type" value="Genomic_DNA"/>
</dbReference>
<dbReference type="AlphaFoldDB" id="A0A9E4K2N8"/>
<feature type="transmembrane region" description="Helical" evidence="10">
    <location>
        <begin position="99"/>
        <end position="117"/>
    </location>
</feature>
<evidence type="ECO:0000256" key="7">
    <source>
        <dbReference type="ARBA" id="ARBA00023065"/>
    </source>
</evidence>
<evidence type="ECO:0000256" key="4">
    <source>
        <dbReference type="ARBA" id="ARBA00022692"/>
    </source>
</evidence>
<gene>
    <name evidence="12" type="ORF">JAZ04_06625</name>
</gene>
<feature type="transmembrane region" description="Helical" evidence="10">
    <location>
        <begin position="68"/>
        <end position="87"/>
    </location>
</feature>
<accession>A0A9E4K2N8</accession>
<keyword evidence="2" id="KW-0813">Transport</keyword>
<feature type="domain" description="Cation/H+ exchanger transmembrane" evidence="11">
    <location>
        <begin position="346"/>
        <end position="463"/>
    </location>
</feature>
<feature type="transmembrane region" description="Helical" evidence="10">
    <location>
        <begin position="444"/>
        <end position="465"/>
    </location>
</feature>
<feature type="transmembrane region" description="Helical" evidence="10">
    <location>
        <begin position="39"/>
        <end position="61"/>
    </location>
</feature>
<keyword evidence="3" id="KW-0050">Antiport</keyword>
<feature type="domain" description="Cation/H+ exchanger transmembrane" evidence="11">
    <location>
        <begin position="53"/>
        <end position="306"/>
    </location>
</feature>
<dbReference type="GO" id="GO:0016020">
    <property type="term" value="C:membrane"/>
    <property type="evidence" value="ECO:0007669"/>
    <property type="project" value="UniProtKB-SubCell"/>
</dbReference>
<dbReference type="PANTHER" id="PTHR43562:SF3">
    <property type="entry name" value="SODIUM ION_PROTON EXCHANGER (EUROFUNG)"/>
    <property type="match status" value="1"/>
</dbReference>
<dbReference type="PANTHER" id="PTHR43562">
    <property type="entry name" value="NAPA-TYPE SODIUM/HYDROGEN ANTIPORTER"/>
    <property type="match status" value="1"/>
</dbReference>
<dbReference type="GO" id="GO:0006814">
    <property type="term" value="P:sodium ion transport"/>
    <property type="evidence" value="ECO:0007669"/>
    <property type="project" value="UniProtKB-KW"/>
</dbReference>
<dbReference type="InterPro" id="IPR006153">
    <property type="entry name" value="Cation/H_exchanger_TM"/>
</dbReference>
<sequence length="471" mass="50434">MPVSKRSFQILLLTVSVVVLLWLNQGEHSAEHGGGAHEVILQSFIWFAVAMVLARAFASLFKLINIPAVLGCITAGIVAGNFALMTGLDWLEPIKTTEFIRIIAEYAVVLLLFKIGLESNIEDIMSVGLRSLAVAIVGVVAPMVLGYVTLSVLMPGQSDVVYLFFGAALSATSIAITTRTFEDLGQKDSTESIMVRSAAVIDDVLGLVILAFVSSLAATSGDTEAVGIGSMFVIIAKAILLFAVAILFGQSIAPGLSYWVSRLEDSLEMKAAFVMGIGIVFAVLAYSVGLEMIVGAYAVGLALDPVHFRYFKEPEAIMELRERLFHNDTKCEKESRRILEATINKHSDKHIEDLIHGFVIFIVPVFFFYTGMQVDLASLVANPTILSIALAVSVAAIVGKYVSGWAAGPGVDKNTVGWAMVPRGEVGIVFANVGLSLGVLSADLFATVIIMVIVTTFAAPIVLAYRLSHKS</sequence>
<evidence type="ECO:0000256" key="6">
    <source>
        <dbReference type="ARBA" id="ARBA00023053"/>
    </source>
</evidence>
<reference evidence="12" key="1">
    <citation type="journal article" date="2021" name="Proc. Natl. Acad. Sci. U.S.A.">
        <title>Global biogeography of chemosynthetic symbionts reveals both localized and globally distributed symbiont groups. .</title>
        <authorList>
            <person name="Osvatic J.T."/>
            <person name="Wilkins L.G.E."/>
            <person name="Leibrecht L."/>
            <person name="Leray M."/>
            <person name="Zauner S."/>
            <person name="Polzin J."/>
            <person name="Camacho Y."/>
            <person name="Gros O."/>
            <person name="van Gils J.A."/>
            <person name="Eisen J.A."/>
            <person name="Petersen J.M."/>
            <person name="Yuen B."/>
        </authorList>
    </citation>
    <scope>NUCLEOTIDE SEQUENCE</scope>
    <source>
        <strain evidence="12">MAGL173</strain>
    </source>
</reference>
<evidence type="ECO:0000256" key="2">
    <source>
        <dbReference type="ARBA" id="ARBA00022448"/>
    </source>
</evidence>
<feature type="transmembrane region" description="Helical" evidence="10">
    <location>
        <begin position="193"/>
        <end position="213"/>
    </location>
</feature>
<dbReference type="Proteomes" id="UP000886687">
    <property type="component" value="Unassembled WGS sequence"/>
</dbReference>
<keyword evidence="9" id="KW-0739">Sodium transport</keyword>
<feature type="transmembrane region" description="Helical" evidence="10">
    <location>
        <begin position="354"/>
        <end position="372"/>
    </location>
</feature>
<dbReference type="Gene3D" id="1.20.1530.20">
    <property type="match status" value="2"/>
</dbReference>
<evidence type="ECO:0000259" key="11">
    <source>
        <dbReference type="Pfam" id="PF00999"/>
    </source>
</evidence>
<name>A0A9E4K2N8_9GAMM</name>
<feature type="transmembrane region" description="Helical" evidence="10">
    <location>
        <begin position="129"/>
        <end position="154"/>
    </location>
</feature>
<evidence type="ECO:0000256" key="10">
    <source>
        <dbReference type="SAM" id="Phobius"/>
    </source>
</evidence>
<evidence type="ECO:0000256" key="5">
    <source>
        <dbReference type="ARBA" id="ARBA00022989"/>
    </source>
</evidence>
<dbReference type="GO" id="GO:1902600">
    <property type="term" value="P:proton transmembrane transport"/>
    <property type="evidence" value="ECO:0007669"/>
    <property type="project" value="InterPro"/>
</dbReference>
<evidence type="ECO:0000313" key="12">
    <source>
        <dbReference type="EMBL" id="MCG7938517.1"/>
    </source>
</evidence>
<keyword evidence="7" id="KW-0406">Ion transport</keyword>
<proteinExistence type="predicted"/>
<dbReference type="Pfam" id="PF00999">
    <property type="entry name" value="Na_H_Exchanger"/>
    <property type="match status" value="2"/>
</dbReference>
<feature type="transmembrane region" description="Helical" evidence="10">
    <location>
        <begin position="384"/>
        <end position="403"/>
    </location>
</feature>
<keyword evidence="8 10" id="KW-0472">Membrane</keyword>
<keyword evidence="4 10" id="KW-0812">Transmembrane</keyword>
<evidence type="ECO:0000256" key="3">
    <source>
        <dbReference type="ARBA" id="ARBA00022449"/>
    </source>
</evidence>
<keyword evidence="5 10" id="KW-1133">Transmembrane helix</keyword>
<dbReference type="InterPro" id="IPR038770">
    <property type="entry name" value="Na+/solute_symporter_sf"/>
</dbReference>
<evidence type="ECO:0000313" key="13">
    <source>
        <dbReference type="Proteomes" id="UP000886687"/>
    </source>
</evidence>
<comment type="subcellular location">
    <subcellularLocation>
        <location evidence="1">Membrane</location>
        <topology evidence="1">Multi-pass membrane protein</topology>
    </subcellularLocation>
</comment>
<evidence type="ECO:0000256" key="8">
    <source>
        <dbReference type="ARBA" id="ARBA00023136"/>
    </source>
</evidence>
<keyword evidence="6" id="KW-0915">Sodium</keyword>
<evidence type="ECO:0000256" key="1">
    <source>
        <dbReference type="ARBA" id="ARBA00004141"/>
    </source>
</evidence>
<feature type="transmembrane region" description="Helical" evidence="10">
    <location>
        <begin position="269"/>
        <end position="288"/>
    </location>
</feature>
<dbReference type="GO" id="GO:0015297">
    <property type="term" value="F:antiporter activity"/>
    <property type="evidence" value="ECO:0007669"/>
    <property type="project" value="UniProtKB-KW"/>
</dbReference>
<protein>
    <submittedName>
        <fullName evidence="12">Cation:proton antiporter</fullName>
    </submittedName>
</protein>